<gene>
    <name evidence="18" type="ORF">SAMN05216410_3214</name>
</gene>
<dbReference type="InterPro" id="IPR001264">
    <property type="entry name" value="Glyco_trans_51"/>
</dbReference>
<feature type="domain" description="Penicillin-binding protein transpeptidase" evidence="16">
    <location>
        <begin position="388"/>
        <end position="658"/>
    </location>
</feature>
<dbReference type="GO" id="GO:0008955">
    <property type="term" value="F:peptidoglycan glycosyltransferase activity"/>
    <property type="evidence" value="ECO:0007669"/>
    <property type="project" value="UniProtKB-EC"/>
</dbReference>
<dbReference type="InterPro" id="IPR012338">
    <property type="entry name" value="Beta-lactam/transpept-like"/>
</dbReference>
<evidence type="ECO:0000256" key="8">
    <source>
        <dbReference type="ARBA" id="ARBA00022960"/>
    </source>
</evidence>
<evidence type="ECO:0000256" key="7">
    <source>
        <dbReference type="ARBA" id="ARBA00022801"/>
    </source>
</evidence>
<keyword evidence="11" id="KW-0961">Cell wall biogenesis/degradation</keyword>
<evidence type="ECO:0000256" key="13">
    <source>
        <dbReference type="ARBA" id="ARBA00049902"/>
    </source>
</evidence>
<keyword evidence="6" id="KW-0808">Transferase</keyword>
<keyword evidence="8" id="KW-0133">Cell shape</keyword>
<dbReference type="Proteomes" id="UP000199039">
    <property type="component" value="Unassembled WGS sequence"/>
</dbReference>
<dbReference type="Pfam" id="PF00905">
    <property type="entry name" value="Transpeptidase"/>
    <property type="match status" value="1"/>
</dbReference>
<feature type="compositionally biased region" description="Low complexity" evidence="14">
    <location>
        <begin position="751"/>
        <end position="767"/>
    </location>
</feature>
<dbReference type="GO" id="GO:0006508">
    <property type="term" value="P:proteolysis"/>
    <property type="evidence" value="ECO:0007669"/>
    <property type="project" value="UniProtKB-KW"/>
</dbReference>
<keyword evidence="5" id="KW-0328">Glycosyltransferase</keyword>
<dbReference type="InterPro" id="IPR001460">
    <property type="entry name" value="PCN-bd_Tpept"/>
</dbReference>
<comment type="similarity">
    <text evidence="1">In the C-terminal section; belongs to the transpeptidase family.</text>
</comment>
<dbReference type="Gene3D" id="1.10.3810.10">
    <property type="entry name" value="Biosynthetic peptidoglycan transglycosylase-like"/>
    <property type="match status" value="1"/>
</dbReference>
<comment type="similarity">
    <text evidence="2">In the N-terminal section; belongs to the glycosyltransferase 51 family.</text>
</comment>
<dbReference type="OrthoDB" id="9766909at2"/>
<evidence type="ECO:0000256" key="3">
    <source>
        <dbReference type="ARBA" id="ARBA00022645"/>
    </source>
</evidence>
<dbReference type="RefSeq" id="WP_093185091.1">
    <property type="nucleotide sequence ID" value="NZ_FMYH01000007.1"/>
</dbReference>
<evidence type="ECO:0000256" key="11">
    <source>
        <dbReference type="ARBA" id="ARBA00023316"/>
    </source>
</evidence>
<proteinExistence type="inferred from homology"/>
<feature type="domain" description="Glycosyl transferase family 51" evidence="17">
    <location>
        <begin position="96"/>
        <end position="283"/>
    </location>
</feature>
<evidence type="ECO:0000256" key="12">
    <source>
        <dbReference type="ARBA" id="ARBA00034000"/>
    </source>
</evidence>
<feature type="transmembrane region" description="Helical" evidence="15">
    <location>
        <begin position="30"/>
        <end position="53"/>
    </location>
</feature>
<dbReference type="Pfam" id="PF00912">
    <property type="entry name" value="Transgly"/>
    <property type="match status" value="1"/>
</dbReference>
<comment type="catalytic activity">
    <reaction evidence="12">
        <text>Preferential cleavage: (Ac)2-L-Lys-D-Ala-|-D-Ala. Also transpeptidation of peptidyl-alanyl moieties that are N-acyl substituents of D-alanine.</text>
        <dbReference type="EC" id="3.4.16.4"/>
    </reaction>
</comment>
<evidence type="ECO:0000256" key="10">
    <source>
        <dbReference type="ARBA" id="ARBA00023268"/>
    </source>
</evidence>
<feature type="compositionally biased region" description="Pro residues" evidence="14">
    <location>
        <begin position="737"/>
        <end position="750"/>
    </location>
</feature>
<keyword evidence="9" id="KW-0573">Peptidoglycan synthesis</keyword>
<keyword evidence="10" id="KW-0511">Multifunctional enzyme</keyword>
<evidence type="ECO:0000256" key="5">
    <source>
        <dbReference type="ARBA" id="ARBA00022676"/>
    </source>
</evidence>
<evidence type="ECO:0000256" key="6">
    <source>
        <dbReference type="ARBA" id="ARBA00022679"/>
    </source>
</evidence>
<dbReference type="GO" id="GO:0071555">
    <property type="term" value="P:cell wall organization"/>
    <property type="evidence" value="ECO:0007669"/>
    <property type="project" value="UniProtKB-KW"/>
</dbReference>
<evidence type="ECO:0000256" key="15">
    <source>
        <dbReference type="SAM" id="Phobius"/>
    </source>
</evidence>
<reference evidence="18 19" key="1">
    <citation type="submission" date="2016-09" db="EMBL/GenBank/DDBJ databases">
        <authorList>
            <person name="Capua I."/>
            <person name="De Benedictis P."/>
            <person name="Joannis T."/>
            <person name="Lombin L.H."/>
            <person name="Cattoli G."/>
        </authorList>
    </citation>
    <scope>NUCLEOTIDE SEQUENCE [LARGE SCALE GENOMIC DNA]</scope>
    <source>
        <strain evidence="18 19">ISLP-3</strain>
    </source>
</reference>
<evidence type="ECO:0000313" key="19">
    <source>
        <dbReference type="Proteomes" id="UP000199039"/>
    </source>
</evidence>
<keyword evidence="7" id="KW-0378">Hydrolase</keyword>
<keyword evidence="15" id="KW-0812">Transmembrane</keyword>
<evidence type="ECO:0000259" key="16">
    <source>
        <dbReference type="Pfam" id="PF00905"/>
    </source>
</evidence>
<dbReference type="GO" id="GO:0009252">
    <property type="term" value="P:peptidoglycan biosynthetic process"/>
    <property type="evidence" value="ECO:0007669"/>
    <property type="project" value="UniProtKB-KW"/>
</dbReference>
<dbReference type="GO" id="GO:0030288">
    <property type="term" value="C:outer membrane-bounded periplasmic space"/>
    <property type="evidence" value="ECO:0007669"/>
    <property type="project" value="TreeGrafter"/>
</dbReference>
<dbReference type="GO" id="GO:0008360">
    <property type="term" value="P:regulation of cell shape"/>
    <property type="evidence" value="ECO:0007669"/>
    <property type="project" value="UniProtKB-KW"/>
</dbReference>
<keyword evidence="3 18" id="KW-0121">Carboxypeptidase</keyword>
<keyword evidence="4" id="KW-0645">Protease</keyword>
<dbReference type="InterPro" id="IPR050396">
    <property type="entry name" value="Glycosyltr_51/Transpeptidase"/>
</dbReference>
<evidence type="ECO:0000256" key="14">
    <source>
        <dbReference type="SAM" id="MobiDB-lite"/>
    </source>
</evidence>
<evidence type="ECO:0000256" key="9">
    <source>
        <dbReference type="ARBA" id="ARBA00022984"/>
    </source>
</evidence>
<evidence type="ECO:0000313" key="18">
    <source>
        <dbReference type="EMBL" id="SDD38186.1"/>
    </source>
</evidence>
<dbReference type="Gene3D" id="3.40.710.10">
    <property type="entry name" value="DD-peptidase/beta-lactamase superfamily"/>
    <property type="match status" value="1"/>
</dbReference>
<dbReference type="PANTHER" id="PTHR32282">
    <property type="entry name" value="BINDING PROTEIN TRANSPEPTIDASE, PUTATIVE-RELATED"/>
    <property type="match status" value="1"/>
</dbReference>
<dbReference type="PANTHER" id="PTHR32282:SF33">
    <property type="entry name" value="PEPTIDOGLYCAN GLYCOSYLTRANSFERASE"/>
    <property type="match status" value="1"/>
</dbReference>
<organism evidence="18 19">
    <name type="scientific">Sanguibacter gelidistatuariae</name>
    <dbReference type="NCBI Taxonomy" id="1814289"/>
    <lineage>
        <taxon>Bacteria</taxon>
        <taxon>Bacillati</taxon>
        <taxon>Actinomycetota</taxon>
        <taxon>Actinomycetes</taxon>
        <taxon>Micrococcales</taxon>
        <taxon>Sanguibacteraceae</taxon>
        <taxon>Sanguibacter</taxon>
    </lineage>
</organism>
<dbReference type="SUPFAM" id="SSF53955">
    <property type="entry name" value="Lysozyme-like"/>
    <property type="match status" value="1"/>
</dbReference>
<dbReference type="STRING" id="1814289.SAMN05216410_3214"/>
<sequence>MENSALGEDTPLSSGAPATRSRHSVNVFQAMALLLTFVMLAGVGGVLTAGLVIPVAAGASAVAKGTTQAFYDLPTDLEPGALAEASYIYANDGTTLLATFYVENREVVPLASISPYLQNAVIATEDRRFFSHGGIDPKGMTRAAVMNQIKKGTGQQGASTLTQQYVKNVLIEKANSAGDKAGVAEAQESTMDRKLREAKLAISLEKRMSKEDILAGYLNIAQFGLNVNGVEAAAKRYFGKSAADLSIVEAATIAGITQRPTAFDPTNDPAASERRRNVVLANMYKEGYITKEEYETARATPLVDTLNVQPINRGCVAAAGAAYFCDYVTKVILQDPAFGDTETARRDLLERGGLTIVTTIDLGKQAVADTELRTAVPVDDPNGIANAMVSVEPGTGKILAMAQNRDFSTAEPAPAGSTFVNYNTDAKHGGSNGFQAGSTFKAFVLAEWLHSGHTLRETVNASQQTWTAANFTGTPKSCMNLAGTDPWTPRNSDGVGKGMRTVLQATALSINTAFASMESKLSLCNIAEMADAVGFRAANGAPVETVMSMVLGTQYTTPLSMASAYATFAAGGTYCDPVAIASVTNADGSDHAVPQANCKPVLDTATVNAVNYALQQVLSPQGGAKASVLASHTAAGKTGTTNDNGSAWFVGYTPALSTAYWMGNPNRKVPMQHITIAGKPYSYVYGSSIAAPTWKRYMDTVLEGTPDIGFPDIAEAQLGKLPVIVPPVDPNATTAPPADPAAPPADPAAPPADASGQGNRGNHGNNN</sequence>
<dbReference type="AlphaFoldDB" id="A0A1G6UBV3"/>
<evidence type="ECO:0000256" key="2">
    <source>
        <dbReference type="ARBA" id="ARBA00007739"/>
    </source>
</evidence>
<dbReference type="SUPFAM" id="SSF56601">
    <property type="entry name" value="beta-lactamase/transpeptidase-like"/>
    <property type="match status" value="1"/>
</dbReference>
<evidence type="ECO:0000259" key="17">
    <source>
        <dbReference type="Pfam" id="PF00912"/>
    </source>
</evidence>
<name>A0A1G6UBV3_9MICO</name>
<dbReference type="GO" id="GO:0008658">
    <property type="term" value="F:penicillin binding"/>
    <property type="evidence" value="ECO:0007669"/>
    <property type="project" value="InterPro"/>
</dbReference>
<evidence type="ECO:0000256" key="4">
    <source>
        <dbReference type="ARBA" id="ARBA00022670"/>
    </source>
</evidence>
<accession>A0A1G6UBV3</accession>
<feature type="region of interest" description="Disordered" evidence="14">
    <location>
        <begin position="726"/>
        <end position="767"/>
    </location>
</feature>
<dbReference type="FunFam" id="1.10.3810.10:FF:000001">
    <property type="entry name" value="Penicillin-binding protein 1A"/>
    <property type="match status" value="1"/>
</dbReference>
<comment type="catalytic activity">
    <reaction evidence="13">
        <text>[GlcNAc-(1-&gt;4)-Mur2Ac(oyl-L-Ala-gamma-D-Glu-L-Lys-D-Ala-D-Ala)](n)-di-trans,octa-cis-undecaprenyl diphosphate + beta-D-GlcNAc-(1-&gt;4)-Mur2Ac(oyl-L-Ala-gamma-D-Glu-L-Lys-D-Ala-D-Ala)-di-trans,octa-cis-undecaprenyl diphosphate = [GlcNAc-(1-&gt;4)-Mur2Ac(oyl-L-Ala-gamma-D-Glu-L-Lys-D-Ala-D-Ala)](n+1)-di-trans,octa-cis-undecaprenyl diphosphate + di-trans,octa-cis-undecaprenyl diphosphate + H(+)</text>
        <dbReference type="Rhea" id="RHEA:23708"/>
        <dbReference type="Rhea" id="RHEA-COMP:9602"/>
        <dbReference type="Rhea" id="RHEA-COMP:9603"/>
        <dbReference type="ChEBI" id="CHEBI:15378"/>
        <dbReference type="ChEBI" id="CHEBI:58405"/>
        <dbReference type="ChEBI" id="CHEBI:60033"/>
        <dbReference type="ChEBI" id="CHEBI:78435"/>
        <dbReference type="EC" id="2.4.99.28"/>
    </reaction>
</comment>
<protein>
    <submittedName>
        <fullName evidence="18">Membrane carboxypeptidase (Penicillin-binding protein)</fullName>
    </submittedName>
</protein>
<dbReference type="GO" id="GO:0009002">
    <property type="term" value="F:serine-type D-Ala-D-Ala carboxypeptidase activity"/>
    <property type="evidence" value="ECO:0007669"/>
    <property type="project" value="UniProtKB-EC"/>
</dbReference>
<dbReference type="InterPro" id="IPR036950">
    <property type="entry name" value="PBP_transglycosylase"/>
</dbReference>
<evidence type="ECO:0000256" key="1">
    <source>
        <dbReference type="ARBA" id="ARBA00007090"/>
    </source>
</evidence>
<keyword evidence="15" id="KW-0472">Membrane</keyword>
<keyword evidence="15" id="KW-1133">Transmembrane helix</keyword>
<dbReference type="EMBL" id="FMYH01000007">
    <property type="protein sequence ID" value="SDD38186.1"/>
    <property type="molecule type" value="Genomic_DNA"/>
</dbReference>
<dbReference type="InterPro" id="IPR023346">
    <property type="entry name" value="Lysozyme-like_dom_sf"/>
</dbReference>
<keyword evidence="19" id="KW-1185">Reference proteome</keyword>